<reference evidence="1 2" key="1">
    <citation type="journal article" date="2013" name="Genome Announc.">
        <title>Genome Sequence of Rhizobium lupini HPC(L) Isolated from Saline Desert Soil, Kutch (Gujarat).</title>
        <authorList>
            <person name="Agarwal L."/>
            <person name="Purohit H.J."/>
        </authorList>
    </citation>
    <scope>NUCLEOTIDE SEQUENCE [LARGE SCALE GENOMIC DNA]</scope>
    <source>
        <strain evidence="2">HPC(L)</strain>
    </source>
</reference>
<organism evidence="1 2">
    <name type="scientific">Bradyrhizobium lupini HPC(L)</name>
    <dbReference type="NCBI Taxonomy" id="1229491"/>
    <lineage>
        <taxon>Bacteria</taxon>
        <taxon>Pseudomonadati</taxon>
        <taxon>Pseudomonadota</taxon>
        <taxon>Alphaproteobacteria</taxon>
        <taxon>Hyphomicrobiales</taxon>
        <taxon>Nitrobacteraceae</taxon>
        <taxon>Bradyrhizobium</taxon>
    </lineage>
</organism>
<sequence>MNDAQGRAVVRHVRRAPSEESFTHIDGITRKNGCGDTDPARHHFRVYLAGDVDICLVGARLKPPAMAMAFCTVMPGT</sequence>
<evidence type="ECO:0000313" key="1">
    <source>
        <dbReference type="EMBL" id="EKJ96459.1"/>
    </source>
</evidence>
<accession>A0ABN0HP44</accession>
<gene>
    <name evidence="1" type="ORF">C241_06546</name>
</gene>
<dbReference type="EMBL" id="AMQQ01000011">
    <property type="protein sequence ID" value="EKJ96459.1"/>
    <property type="molecule type" value="Genomic_DNA"/>
</dbReference>
<proteinExistence type="predicted"/>
<name>A0ABN0HP44_RHILU</name>
<evidence type="ECO:0000313" key="2">
    <source>
        <dbReference type="Proteomes" id="UP000017668"/>
    </source>
</evidence>
<comment type="caution">
    <text evidence="1">The sequence shown here is derived from an EMBL/GenBank/DDBJ whole genome shotgun (WGS) entry which is preliminary data.</text>
</comment>
<keyword evidence="2" id="KW-1185">Reference proteome</keyword>
<dbReference type="Proteomes" id="UP000017668">
    <property type="component" value="Unassembled WGS sequence"/>
</dbReference>
<protein>
    <submittedName>
        <fullName evidence="1">Uncharacterized protein</fullName>
    </submittedName>
</protein>